<feature type="region of interest" description="Disordered" evidence="1">
    <location>
        <begin position="135"/>
        <end position="156"/>
    </location>
</feature>
<reference evidence="2 3" key="1">
    <citation type="submission" date="2019-11" db="EMBL/GenBank/DDBJ databases">
        <authorList>
            <person name="Yuan L."/>
        </authorList>
    </citation>
    <scope>NUCLEOTIDE SEQUENCE [LARGE SCALE GENOMIC DNA]</scope>
    <source>
        <strain evidence="2 3">TRM43335</strain>
    </source>
</reference>
<organism evidence="2 3">
    <name type="scientific">Streptomyces taklimakanensis</name>
    <dbReference type="NCBI Taxonomy" id="2569853"/>
    <lineage>
        <taxon>Bacteria</taxon>
        <taxon>Bacillati</taxon>
        <taxon>Actinomycetota</taxon>
        <taxon>Actinomycetes</taxon>
        <taxon>Kitasatosporales</taxon>
        <taxon>Streptomycetaceae</taxon>
        <taxon>Streptomyces</taxon>
    </lineage>
</organism>
<dbReference type="Proteomes" id="UP000473014">
    <property type="component" value="Unassembled WGS sequence"/>
</dbReference>
<dbReference type="AlphaFoldDB" id="A0A6G2BDA9"/>
<accession>A0A6G2BDA9</accession>
<comment type="caution">
    <text evidence="2">The sequence shown here is derived from an EMBL/GenBank/DDBJ whole genome shotgun (WGS) entry which is preliminary data.</text>
</comment>
<dbReference type="EMBL" id="WIXO01000001">
    <property type="protein sequence ID" value="MTE20230.1"/>
    <property type="molecule type" value="Genomic_DNA"/>
</dbReference>
<proteinExistence type="predicted"/>
<sequence length="219" mass="24345">MTPDIDNWRVDTRPGGWLRLQQPDGERATVYLRYRLSGPPGEERLTLQTIIVKDEDGEGLSGRVWRRVPLSKVERALAPLTATNLPAPQAQAVAEMREAFRPTEETTSLTVEQLDEYFEEGSPVDDLIDRIRSEVPDTPSSPPVLAEPDAASLRPPEGRLTDAFLRKVGDAYKYYASIGNAPARDIAEQANVPVRTVHRWVLKARERGILPPARSGRAG</sequence>
<keyword evidence="3" id="KW-1185">Reference proteome</keyword>
<gene>
    <name evidence="2" type="ORF">F0L17_14155</name>
</gene>
<dbReference type="OrthoDB" id="4626621at2"/>
<evidence type="ECO:0000313" key="2">
    <source>
        <dbReference type="EMBL" id="MTE20230.1"/>
    </source>
</evidence>
<evidence type="ECO:0000256" key="1">
    <source>
        <dbReference type="SAM" id="MobiDB-lite"/>
    </source>
</evidence>
<name>A0A6G2BDA9_9ACTN</name>
<evidence type="ECO:0000313" key="3">
    <source>
        <dbReference type="Proteomes" id="UP000473014"/>
    </source>
</evidence>
<protein>
    <submittedName>
        <fullName evidence="2">Uncharacterized protein</fullName>
    </submittedName>
</protein>
<dbReference type="RefSeq" id="WP_155071351.1">
    <property type="nucleotide sequence ID" value="NZ_WIXO01000001.1"/>
</dbReference>